<dbReference type="AlphaFoldDB" id="A0A3M2SLS1"/>
<gene>
    <name evidence="8" type="ORF">CDV36_001771</name>
</gene>
<evidence type="ECO:0000256" key="5">
    <source>
        <dbReference type="ARBA" id="ARBA00023136"/>
    </source>
</evidence>
<organism evidence="8 9">
    <name type="scientific">Fusarium kuroshium</name>
    <dbReference type="NCBI Taxonomy" id="2010991"/>
    <lineage>
        <taxon>Eukaryota</taxon>
        <taxon>Fungi</taxon>
        <taxon>Dikarya</taxon>
        <taxon>Ascomycota</taxon>
        <taxon>Pezizomycotina</taxon>
        <taxon>Sordariomycetes</taxon>
        <taxon>Hypocreomycetidae</taxon>
        <taxon>Hypocreales</taxon>
        <taxon>Nectriaceae</taxon>
        <taxon>Fusarium</taxon>
        <taxon>Fusarium solani species complex</taxon>
    </lineage>
</organism>
<evidence type="ECO:0000313" key="9">
    <source>
        <dbReference type="Proteomes" id="UP000277212"/>
    </source>
</evidence>
<feature type="transmembrane region" description="Helical" evidence="7">
    <location>
        <begin position="98"/>
        <end position="122"/>
    </location>
</feature>
<dbReference type="Gene3D" id="1.20.1740.10">
    <property type="entry name" value="Amino acid/polyamine transporter I"/>
    <property type="match status" value="1"/>
</dbReference>
<evidence type="ECO:0000256" key="6">
    <source>
        <dbReference type="SAM" id="MobiDB-lite"/>
    </source>
</evidence>
<evidence type="ECO:0000256" key="3">
    <source>
        <dbReference type="ARBA" id="ARBA00022692"/>
    </source>
</evidence>
<accession>A0A3M2SLS1</accession>
<keyword evidence="4 7" id="KW-1133">Transmembrane helix</keyword>
<feature type="compositionally biased region" description="Basic and acidic residues" evidence="6">
    <location>
        <begin position="494"/>
        <end position="503"/>
    </location>
</feature>
<evidence type="ECO:0008006" key="10">
    <source>
        <dbReference type="Google" id="ProtNLM"/>
    </source>
</evidence>
<evidence type="ECO:0000256" key="4">
    <source>
        <dbReference type="ARBA" id="ARBA00022989"/>
    </source>
</evidence>
<protein>
    <recommendedName>
        <fullName evidence="10">Amino acid permease/ SLC12A domain-containing protein</fullName>
    </recommendedName>
</protein>
<feature type="transmembrane region" description="Helical" evidence="7">
    <location>
        <begin position="414"/>
        <end position="436"/>
    </location>
</feature>
<dbReference type="PIRSF" id="PIRSF006060">
    <property type="entry name" value="AA_transporter"/>
    <property type="match status" value="1"/>
</dbReference>
<dbReference type="Proteomes" id="UP000277212">
    <property type="component" value="Unassembled WGS sequence"/>
</dbReference>
<dbReference type="GO" id="GO:0016020">
    <property type="term" value="C:membrane"/>
    <property type="evidence" value="ECO:0007669"/>
    <property type="project" value="UniProtKB-SubCell"/>
</dbReference>
<feature type="transmembrane region" description="Helical" evidence="7">
    <location>
        <begin position="301"/>
        <end position="321"/>
    </location>
</feature>
<evidence type="ECO:0000256" key="2">
    <source>
        <dbReference type="ARBA" id="ARBA00022448"/>
    </source>
</evidence>
<dbReference type="InterPro" id="IPR002293">
    <property type="entry name" value="AA/rel_permease1"/>
</dbReference>
<dbReference type="PANTHER" id="PTHR45649:SF11">
    <property type="entry name" value="TRANSPORTER, PUTATIVE (EUROFUNG)-RELATED"/>
    <property type="match status" value="1"/>
</dbReference>
<feature type="transmembrane region" description="Helical" evidence="7">
    <location>
        <begin position="169"/>
        <end position="191"/>
    </location>
</feature>
<comment type="caution">
    <text evidence="8">The sequence shown here is derived from an EMBL/GenBank/DDBJ whole genome shotgun (WGS) entry which is preliminary data.</text>
</comment>
<feature type="transmembrane region" description="Helical" evidence="7">
    <location>
        <begin position="53"/>
        <end position="78"/>
    </location>
</feature>
<sequence length="503" mass="55660">MSSTSNMSISIDQRLRVRFGVGTVAVFAFNTANSWMVVGTTMAVPLLVGKYGLFGAVISAAAVMAIIHLGYIELASAFPSAGGQFRIVYKVLPRSCRFVSFLIGWFTIYYFMAAIASCGWFMAKILLQLVSLWHPEYTPSSWHAMLIHLLLCAVAFISTTRFPDSIKFLGLVTFCLSACGFVLSLIISFVAYADEWVFDGFRNTSGWPDRWAMVLAITSSLAAFSGLDAPAHLAREIRNPWLKVPNAIGYAGEGSAILAIFWACVLIRGIMDIEAVAQAELPILEIYKQTSEALPNPKAMITFWVVLYIVVFYNMLLNLFISSGRVIWSFAKCGGLLTSHVARLDWGSPLRATAIMVALQVPAVLLFLIPGFTHSTMANLAVFFLNITLALPQAALLFRGRGRLTAKRSGYRSYGYIINALSTLLVTFFSVTLLFPTSVPVTGDSMNYLVLVIAVLVLFISLSWWYVGYNKTFRPQDSEQEEGEELEDTNVQQETREPQTEMV</sequence>
<feature type="transmembrane region" description="Helical" evidence="7">
    <location>
        <begin position="21"/>
        <end position="47"/>
    </location>
</feature>
<comment type="subcellular location">
    <subcellularLocation>
        <location evidence="1">Membrane</location>
        <topology evidence="1">Multi-pass membrane protein</topology>
    </subcellularLocation>
</comment>
<dbReference type="OrthoDB" id="2417308at2759"/>
<keyword evidence="9" id="KW-1185">Reference proteome</keyword>
<name>A0A3M2SLS1_9HYPO</name>
<proteinExistence type="predicted"/>
<reference evidence="8 9" key="1">
    <citation type="submission" date="2017-06" db="EMBL/GenBank/DDBJ databases">
        <title>Comparative genomic analysis of Ambrosia Fusariam Clade fungi.</title>
        <authorList>
            <person name="Stajich J.E."/>
            <person name="Carrillo J."/>
            <person name="Kijimoto T."/>
            <person name="Eskalen A."/>
            <person name="O'Donnell K."/>
            <person name="Kasson M."/>
        </authorList>
    </citation>
    <scope>NUCLEOTIDE SEQUENCE [LARGE SCALE GENOMIC DNA]</scope>
    <source>
        <strain evidence="8">UCR3666</strain>
    </source>
</reference>
<keyword evidence="3 7" id="KW-0812">Transmembrane</keyword>
<dbReference type="GO" id="GO:0022857">
    <property type="term" value="F:transmembrane transporter activity"/>
    <property type="evidence" value="ECO:0007669"/>
    <property type="project" value="InterPro"/>
</dbReference>
<feature type="transmembrane region" description="Helical" evidence="7">
    <location>
        <begin position="142"/>
        <end position="162"/>
    </location>
</feature>
<keyword evidence="5 7" id="KW-0472">Membrane</keyword>
<evidence type="ECO:0000256" key="1">
    <source>
        <dbReference type="ARBA" id="ARBA00004141"/>
    </source>
</evidence>
<feature type="transmembrane region" description="Helical" evidence="7">
    <location>
        <begin position="352"/>
        <end position="372"/>
    </location>
</feature>
<feature type="transmembrane region" description="Helical" evidence="7">
    <location>
        <begin position="378"/>
        <end position="398"/>
    </location>
</feature>
<feature type="transmembrane region" description="Helical" evidence="7">
    <location>
        <begin position="211"/>
        <end position="229"/>
    </location>
</feature>
<evidence type="ECO:0000313" key="8">
    <source>
        <dbReference type="EMBL" id="RMJ18517.1"/>
    </source>
</evidence>
<evidence type="ECO:0000256" key="7">
    <source>
        <dbReference type="SAM" id="Phobius"/>
    </source>
</evidence>
<feature type="transmembrane region" description="Helical" evidence="7">
    <location>
        <begin position="250"/>
        <end position="271"/>
    </location>
</feature>
<feature type="region of interest" description="Disordered" evidence="6">
    <location>
        <begin position="476"/>
        <end position="503"/>
    </location>
</feature>
<keyword evidence="2" id="KW-0813">Transport</keyword>
<dbReference type="PANTHER" id="PTHR45649">
    <property type="entry name" value="AMINO-ACID PERMEASE BAT1"/>
    <property type="match status" value="1"/>
</dbReference>
<dbReference type="Pfam" id="PF13520">
    <property type="entry name" value="AA_permease_2"/>
    <property type="match status" value="1"/>
</dbReference>
<feature type="transmembrane region" description="Helical" evidence="7">
    <location>
        <begin position="448"/>
        <end position="467"/>
    </location>
</feature>
<dbReference type="EMBL" id="NKUJ01000018">
    <property type="protein sequence ID" value="RMJ18517.1"/>
    <property type="molecule type" value="Genomic_DNA"/>
</dbReference>
<feature type="compositionally biased region" description="Acidic residues" evidence="6">
    <location>
        <begin position="478"/>
        <end position="488"/>
    </location>
</feature>